<comment type="caution">
    <text evidence="1">The sequence shown here is derived from an EMBL/GenBank/DDBJ whole genome shotgun (WGS) entry which is preliminary data.</text>
</comment>
<evidence type="ECO:0000313" key="2">
    <source>
        <dbReference type="Proteomes" id="UP001403385"/>
    </source>
</evidence>
<keyword evidence="1" id="KW-0449">Lipoprotein</keyword>
<keyword evidence="2" id="KW-1185">Reference proteome</keyword>
<gene>
    <name evidence="1" type="ORF">AAG747_18040</name>
</gene>
<dbReference type="Pfam" id="PF15869">
    <property type="entry name" value="TolB_like"/>
    <property type="match status" value="1"/>
</dbReference>
<reference evidence="1 2" key="1">
    <citation type="submission" date="2024-04" db="EMBL/GenBank/DDBJ databases">
        <title>Novel genus in family Flammeovirgaceae.</title>
        <authorList>
            <person name="Nguyen T.H."/>
            <person name="Vuong T.Q."/>
            <person name="Le H."/>
            <person name="Kim S.-G."/>
        </authorList>
    </citation>
    <scope>NUCLEOTIDE SEQUENCE [LARGE SCALE GENOMIC DNA]</scope>
    <source>
        <strain evidence="1 2">JCM 23209</strain>
    </source>
</reference>
<evidence type="ECO:0000313" key="1">
    <source>
        <dbReference type="EMBL" id="MEN7549831.1"/>
    </source>
</evidence>
<organism evidence="1 2">
    <name type="scientific">Rapidithrix thailandica</name>
    <dbReference type="NCBI Taxonomy" id="413964"/>
    <lineage>
        <taxon>Bacteria</taxon>
        <taxon>Pseudomonadati</taxon>
        <taxon>Bacteroidota</taxon>
        <taxon>Cytophagia</taxon>
        <taxon>Cytophagales</taxon>
        <taxon>Flammeovirgaceae</taxon>
        <taxon>Rapidithrix</taxon>
    </lineage>
</organism>
<accession>A0AAW9SGK6</accession>
<dbReference type="PROSITE" id="PS51257">
    <property type="entry name" value="PROKAR_LIPOPROTEIN"/>
    <property type="match status" value="1"/>
</dbReference>
<name>A0AAW9SGK6_9BACT</name>
<dbReference type="EMBL" id="JBDKWZ010000010">
    <property type="protein sequence ID" value="MEN7549831.1"/>
    <property type="molecule type" value="Genomic_DNA"/>
</dbReference>
<dbReference type="RefSeq" id="WP_346822609.1">
    <property type="nucleotide sequence ID" value="NZ_JBDKWZ010000010.1"/>
</dbReference>
<dbReference type="AlphaFoldDB" id="A0AAW9SGK6"/>
<dbReference type="SUPFAM" id="SSF50969">
    <property type="entry name" value="YVTN repeat-like/Quinoprotein amine dehydrogenase"/>
    <property type="match status" value="1"/>
</dbReference>
<protein>
    <submittedName>
        <fullName evidence="1">BF3164 family lipoprotein</fullName>
    </submittedName>
</protein>
<dbReference type="Proteomes" id="UP001403385">
    <property type="component" value="Unassembled WGS sequence"/>
</dbReference>
<dbReference type="InterPro" id="IPR011044">
    <property type="entry name" value="Quino_amine_DH_bsu"/>
</dbReference>
<sequence length="363" mass="41000">MMIKKTILNQIHIFFALLLVHFLISCGNTPEKESGHLPTLFTVKTDLKAKTLIKGPQLQDPWDIALIDSTLIIGNYKGEPLLELYDLFGKPIKQTTAKGKGPGEILVIGNIQVSQNNNNFWVYDLFGKKLLKFSLKELLKKEKYVPETLVTFSNEKESSAYFSSTLVGNDYLIGESISPQGRFALLKPNGSLIKYMVNFPEKTDKSLSAIENAKLYEGELVLSPDRKKLAFVTNNACRIDLYEVTQTGIDSIWSYERFPPNGYKRIQIGGQSQIAFTNKAQTGYLDIATSENFVYALFSGKKIGEKDYSFGNIIHVVSWDGRKTFEYHLDKNINRLTVDADKVIYGTSINEYGEPEIVKFENL</sequence>
<proteinExistence type="predicted"/>